<dbReference type="EMBL" id="CP061799">
    <property type="protein sequence ID" value="QTA83112.1"/>
    <property type="molecule type" value="Genomic_DNA"/>
</dbReference>
<sequence length="87" mass="10068">MINFKQEELIEQLVNHIQQKYPEVQLIEVTESPEDSDSLWLIVTAPEDEDRESELITYSADKSMDILLDYGYHMLVMPTHETGLEAA</sequence>
<dbReference type="Proteomes" id="UP000663720">
    <property type="component" value="Chromosome"/>
</dbReference>
<gene>
    <name evidence="1" type="ORF">dnl_55060</name>
</gene>
<evidence type="ECO:0000313" key="1">
    <source>
        <dbReference type="EMBL" id="QTA83112.1"/>
    </source>
</evidence>
<reference evidence="1" key="1">
    <citation type="journal article" date="2021" name="Microb. Physiol.">
        <title>Proteogenomic Insights into the Physiology of Marine, Sulfate-Reducing, Filamentous Desulfonema limicola and Desulfonema magnum.</title>
        <authorList>
            <person name="Schnaars V."/>
            <person name="Wohlbrand L."/>
            <person name="Scheve S."/>
            <person name="Hinrichs C."/>
            <person name="Reinhardt R."/>
            <person name="Rabus R."/>
        </authorList>
    </citation>
    <scope>NUCLEOTIDE SEQUENCE</scope>
    <source>
        <strain evidence="1">5ac10</strain>
    </source>
</reference>
<dbReference type="AlphaFoldDB" id="A0A975GJ07"/>
<organism evidence="1 2">
    <name type="scientific">Desulfonema limicola</name>
    <dbReference type="NCBI Taxonomy" id="45656"/>
    <lineage>
        <taxon>Bacteria</taxon>
        <taxon>Pseudomonadati</taxon>
        <taxon>Thermodesulfobacteriota</taxon>
        <taxon>Desulfobacteria</taxon>
        <taxon>Desulfobacterales</taxon>
        <taxon>Desulfococcaceae</taxon>
        <taxon>Desulfonema</taxon>
    </lineage>
</organism>
<proteinExistence type="predicted"/>
<evidence type="ECO:0000313" key="2">
    <source>
        <dbReference type="Proteomes" id="UP000663720"/>
    </source>
</evidence>
<accession>A0A975GJ07</accession>
<protein>
    <submittedName>
        <fullName evidence="1">Uncharacterized protein</fullName>
    </submittedName>
</protein>
<keyword evidence="2" id="KW-1185">Reference proteome</keyword>
<dbReference type="KEGG" id="dli:dnl_55060"/>
<name>A0A975GJ07_9BACT</name>
<dbReference type="RefSeq" id="WP_207688946.1">
    <property type="nucleotide sequence ID" value="NZ_CP061799.1"/>
</dbReference>